<proteinExistence type="inferred from homology"/>
<evidence type="ECO:0000256" key="9">
    <source>
        <dbReference type="ARBA" id="ARBA00022946"/>
    </source>
</evidence>
<dbReference type="OrthoDB" id="448946at2759"/>
<feature type="signal peptide" evidence="15">
    <location>
        <begin position="1"/>
        <end position="19"/>
    </location>
</feature>
<dbReference type="InterPro" id="IPR009081">
    <property type="entry name" value="PP-bd_ACP"/>
</dbReference>
<comment type="subcellular location">
    <subcellularLocation>
        <location evidence="1">Mitochondrion</location>
    </subcellularLocation>
</comment>
<dbReference type="Gene3D" id="1.10.1200.10">
    <property type="entry name" value="ACP-like"/>
    <property type="match status" value="1"/>
</dbReference>
<keyword evidence="4" id="KW-0813">Transport</keyword>
<organism evidence="17 18">
    <name type="scientific">Paragonimus westermani</name>
    <dbReference type="NCBI Taxonomy" id="34504"/>
    <lineage>
        <taxon>Eukaryota</taxon>
        <taxon>Metazoa</taxon>
        <taxon>Spiralia</taxon>
        <taxon>Lophotrochozoa</taxon>
        <taxon>Platyhelminthes</taxon>
        <taxon>Trematoda</taxon>
        <taxon>Digenea</taxon>
        <taxon>Plagiorchiida</taxon>
        <taxon>Troglotremata</taxon>
        <taxon>Troglotrematidae</taxon>
        <taxon>Paragonimus</taxon>
    </lineage>
</organism>
<dbReference type="GO" id="GO:0000036">
    <property type="term" value="F:acyl carrier activity"/>
    <property type="evidence" value="ECO:0007669"/>
    <property type="project" value="TreeGrafter"/>
</dbReference>
<evidence type="ECO:0000313" key="17">
    <source>
        <dbReference type="EMBL" id="KAF8567802.1"/>
    </source>
</evidence>
<keyword evidence="13 14" id="KW-0275">Fatty acid biosynthesis</keyword>
<dbReference type="Pfam" id="PF00550">
    <property type="entry name" value="PP-binding"/>
    <property type="match status" value="1"/>
</dbReference>
<comment type="caution">
    <text evidence="17">The sequence shown here is derived from an EMBL/GenBank/DDBJ whole genome shotgun (WGS) entry which is preliminary data.</text>
</comment>
<protein>
    <recommendedName>
        <fullName evidence="14">Acyl carrier protein</fullName>
    </recommendedName>
</protein>
<reference evidence="17 18" key="1">
    <citation type="submission" date="2019-07" db="EMBL/GenBank/DDBJ databases">
        <title>Annotation for the trematode Paragonimus westermani.</title>
        <authorList>
            <person name="Choi Y.-J."/>
        </authorList>
    </citation>
    <scope>NUCLEOTIDE SEQUENCE [LARGE SCALE GENOMIC DNA]</scope>
    <source>
        <strain evidence="17">180907_Pwestermani</strain>
    </source>
</reference>
<dbReference type="PROSITE" id="PS50075">
    <property type="entry name" value="CARRIER"/>
    <property type="match status" value="1"/>
</dbReference>
<dbReference type="HAMAP" id="MF_01217">
    <property type="entry name" value="Acyl_carrier"/>
    <property type="match status" value="1"/>
</dbReference>
<comment type="pathway">
    <text evidence="2">Lipid metabolism; fatty acid biosynthesis.</text>
</comment>
<sequence length="210" mass="24486">MAYWAFGSCLFMLFPFTGPLLNPVLRKNAVPWCVHVARRLVREATDIQSIVGWRACYIYVTKGLADSRSQLQGCWSRSAVVIMSFLIGRILFRPFLNQMTRFHRLPRCLPDTFKLPVPCRTYSHGPPMTKPMIEDRVMLVLRLYDKVNPEKLTLTSEFAKDFGLDSLDHVELVMAMEEEFNFEIPDVDSERFRTPGDIIRYICDKYDIYD</sequence>
<evidence type="ECO:0000256" key="15">
    <source>
        <dbReference type="SAM" id="SignalP"/>
    </source>
</evidence>
<evidence type="ECO:0000256" key="2">
    <source>
        <dbReference type="ARBA" id="ARBA00005194"/>
    </source>
</evidence>
<feature type="domain" description="Carrier" evidence="16">
    <location>
        <begin position="131"/>
        <end position="206"/>
    </location>
</feature>
<evidence type="ECO:0000256" key="7">
    <source>
        <dbReference type="ARBA" id="ARBA00022553"/>
    </source>
</evidence>
<keyword evidence="10" id="KW-0249">Electron transport</keyword>
<evidence type="ECO:0000256" key="10">
    <source>
        <dbReference type="ARBA" id="ARBA00022982"/>
    </source>
</evidence>
<dbReference type="PANTHER" id="PTHR20863:SF28">
    <property type="entry name" value="ACYL CARRIER PROTEIN, MITOCHONDRIAL"/>
    <property type="match status" value="1"/>
</dbReference>
<keyword evidence="9" id="KW-0809">Transit peptide</keyword>
<evidence type="ECO:0000256" key="14">
    <source>
        <dbReference type="RuleBase" id="RU000722"/>
    </source>
</evidence>
<evidence type="ECO:0000256" key="1">
    <source>
        <dbReference type="ARBA" id="ARBA00004173"/>
    </source>
</evidence>
<keyword evidence="15" id="KW-0732">Signal</keyword>
<evidence type="ECO:0000256" key="6">
    <source>
        <dbReference type="ARBA" id="ARBA00022516"/>
    </source>
</evidence>
<dbReference type="Proteomes" id="UP000699462">
    <property type="component" value="Unassembled WGS sequence"/>
</dbReference>
<keyword evidence="7" id="KW-0597">Phosphoprotein</keyword>
<gene>
    <name evidence="17" type="ORF">P879_04853</name>
</gene>
<evidence type="ECO:0000256" key="8">
    <source>
        <dbReference type="ARBA" id="ARBA00022832"/>
    </source>
</evidence>
<keyword evidence="18" id="KW-1185">Reference proteome</keyword>
<keyword evidence="11" id="KW-0443">Lipid metabolism</keyword>
<keyword evidence="6 14" id="KW-0444">Lipid biosynthesis</keyword>
<name>A0A8T0DKH4_9TREM</name>
<feature type="chain" id="PRO_5035946229" description="Acyl carrier protein" evidence="15">
    <location>
        <begin position="20"/>
        <end position="210"/>
    </location>
</feature>
<comment type="function">
    <text evidence="14">Carrier of the growing fatty acid chain in fatty acid biosynthesis.</text>
</comment>
<dbReference type="InterPro" id="IPR003231">
    <property type="entry name" value="ACP"/>
</dbReference>
<keyword evidence="5 14" id="KW-0596">Phosphopantetheine</keyword>
<evidence type="ECO:0000256" key="5">
    <source>
        <dbReference type="ARBA" id="ARBA00022450"/>
    </source>
</evidence>
<accession>A0A8T0DKH4</accession>
<evidence type="ECO:0000256" key="4">
    <source>
        <dbReference type="ARBA" id="ARBA00022448"/>
    </source>
</evidence>
<evidence type="ECO:0000256" key="13">
    <source>
        <dbReference type="ARBA" id="ARBA00023160"/>
    </source>
</evidence>
<evidence type="ECO:0000256" key="12">
    <source>
        <dbReference type="ARBA" id="ARBA00023128"/>
    </source>
</evidence>
<dbReference type="AlphaFoldDB" id="A0A8T0DKH4"/>
<dbReference type="EMBL" id="JTDF01003440">
    <property type="protein sequence ID" value="KAF8567802.1"/>
    <property type="molecule type" value="Genomic_DNA"/>
</dbReference>
<dbReference type="FunFam" id="1.10.1200.10:FF:000003">
    <property type="entry name" value="Acyl carrier protein"/>
    <property type="match status" value="1"/>
</dbReference>
<dbReference type="GO" id="GO:0000035">
    <property type="term" value="F:acyl binding"/>
    <property type="evidence" value="ECO:0007669"/>
    <property type="project" value="TreeGrafter"/>
</dbReference>
<dbReference type="GO" id="GO:0005739">
    <property type="term" value="C:mitochondrion"/>
    <property type="evidence" value="ECO:0007669"/>
    <property type="project" value="UniProtKB-SubCell"/>
</dbReference>
<evidence type="ECO:0000256" key="3">
    <source>
        <dbReference type="ARBA" id="ARBA00010930"/>
    </source>
</evidence>
<evidence type="ECO:0000256" key="11">
    <source>
        <dbReference type="ARBA" id="ARBA00023098"/>
    </source>
</evidence>
<dbReference type="InterPro" id="IPR036736">
    <property type="entry name" value="ACP-like_sf"/>
</dbReference>
<dbReference type="PANTHER" id="PTHR20863">
    <property type="entry name" value="ACYL CARRIER PROTEIN"/>
    <property type="match status" value="1"/>
</dbReference>
<keyword evidence="12" id="KW-0496">Mitochondrion</keyword>
<dbReference type="SUPFAM" id="SSF47336">
    <property type="entry name" value="ACP-like"/>
    <property type="match status" value="1"/>
</dbReference>
<keyword evidence="8" id="KW-0276">Fatty acid metabolism</keyword>
<comment type="similarity">
    <text evidence="3">Belongs to the acyl carrier protein (ACP) family.</text>
</comment>
<evidence type="ECO:0000313" key="18">
    <source>
        <dbReference type="Proteomes" id="UP000699462"/>
    </source>
</evidence>
<evidence type="ECO:0000259" key="16">
    <source>
        <dbReference type="PROSITE" id="PS50075"/>
    </source>
</evidence>